<evidence type="ECO:0000313" key="2">
    <source>
        <dbReference type="EMBL" id="OGZ33055.1"/>
    </source>
</evidence>
<evidence type="ECO:0000259" key="1">
    <source>
        <dbReference type="PROSITE" id="PS50879"/>
    </source>
</evidence>
<reference evidence="2 3" key="1">
    <citation type="journal article" date="2016" name="Nat. Commun.">
        <title>Thousands of microbial genomes shed light on interconnected biogeochemical processes in an aquifer system.</title>
        <authorList>
            <person name="Anantharaman K."/>
            <person name="Brown C.T."/>
            <person name="Hug L.A."/>
            <person name="Sharon I."/>
            <person name="Castelle C.J."/>
            <person name="Probst A.J."/>
            <person name="Thomas B.C."/>
            <person name="Singh A."/>
            <person name="Wilkins M.J."/>
            <person name="Karaoz U."/>
            <person name="Brodie E.L."/>
            <person name="Williams K.H."/>
            <person name="Hubbard S.S."/>
            <person name="Banfield J.F."/>
        </authorList>
    </citation>
    <scope>NUCLEOTIDE SEQUENCE [LARGE SCALE GENOMIC DNA]</scope>
</reference>
<dbReference type="GO" id="GO:0004523">
    <property type="term" value="F:RNA-DNA hybrid ribonuclease activity"/>
    <property type="evidence" value="ECO:0007669"/>
    <property type="project" value="InterPro"/>
</dbReference>
<gene>
    <name evidence="2" type="ORF">A2V69_03880</name>
</gene>
<dbReference type="PANTHER" id="PTHR47723">
    <property type="entry name" value="OS05G0353850 PROTEIN"/>
    <property type="match status" value="1"/>
</dbReference>
<dbReference type="EMBL" id="MHMT01000006">
    <property type="protein sequence ID" value="OGZ33055.1"/>
    <property type="molecule type" value="Genomic_DNA"/>
</dbReference>
<dbReference type="PROSITE" id="PS50879">
    <property type="entry name" value="RNASE_H_1"/>
    <property type="match status" value="1"/>
</dbReference>
<dbReference type="InterPro" id="IPR036397">
    <property type="entry name" value="RNaseH_sf"/>
</dbReference>
<dbReference type="Pfam" id="PF13456">
    <property type="entry name" value="RVT_3"/>
    <property type="match status" value="1"/>
</dbReference>
<dbReference type="InterPro" id="IPR053151">
    <property type="entry name" value="RNase_H-like"/>
</dbReference>
<comment type="caution">
    <text evidence="2">The sequence shown here is derived from an EMBL/GenBank/DDBJ whole genome shotgun (WGS) entry which is preliminary data.</text>
</comment>
<dbReference type="Proteomes" id="UP000177810">
    <property type="component" value="Unassembled WGS sequence"/>
</dbReference>
<dbReference type="InterPro" id="IPR002156">
    <property type="entry name" value="RNaseH_domain"/>
</dbReference>
<dbReference type="STRING" id="1801990.A2V69_03880"/>
<dbReference type="PANTHER" id="PTHR47723:SF19">
    <property type="entry name" value="POLYNUCLEOTIDYL TRANSFERASE, RIBONUCLEASE H-LIKE SUPERFAMILY PROTEIN"/>
    <property type="match status" value="1"/>
</dbReference>
<organism evidence="2 3">
    <name type="scientific">Candidatus Portnoybacteria bacterium RBG_13_40_8</name>
    <dbReference type="NCBI Taxonomy" id="1801990"/>
    <lineage>
        <taxon>Bacteria</taxon>
        <taxon>Candidatus Portnoyibacteriota</taxon>
    </lineage>
</organism>
<protein>
    <recommendedName>
        <fullName evidence="1">RNase H type-1 domain-containing protein</fullName>
    </recommendedName>
</protein>
<dbReference type="InterPro" id="IPR012337">
    <property type="entry name" value="RNaseH-like_sf"/>
</dbReference>
<name>A0A1G2F4R7_9BACT</name>
<accession>A0A1G2F4R7</accession>
<dbReference type="Gene3D" id="3.30.420.10">
    <property type="entry name" value="Ribonuclease H-like superfamily/Ribonuclease H"/>
    <property type="match status" value="1"/>
</dbReference>
<feature type="domain" description="RNase H type-1" evidence="1">
    <location>
        <begin position="1"/>
        <end position="136"/>
    </location>
</feature>
<dbReference type="AlphaFoldDB" id="A0A1G2F4R7"/>
<sequence>MKIIIYCDGGSRGNPGPAAIGVVLTDEKGRVIKEYAEKIGRATNNEAEYESVIFGLQKAKLLFGSKKIKLMNTEVRMDSEFVVKQLNGKYKILDRRIEQLFLKTWNLKVDFGEVKFTHIPRNDNIEADKLVNHALGSKRASEGLPGI</sequence>
<evidence type="ECO:0000313" key="3">
    <source>
        <dbReference type="Proteomes" id="UP000177810"/>
    </source>
</evidence>
<dbReference type="GO" id="GO:0003676">
    <property type="term" value="F:nucleic acid binding"/>
    <property type="evidence" value="ECO:0007669"/>
    <property type="project" value="InterPro"/>
</dbReference>
<dbReference type="CDD" id="cd09279">
    <property type="entry name" value="RNase_HI_like"/>
    <property type="match status" value="1"/>
</dbReference>
<proteinExistence type="predicted"/>
<dbReference type="SUPFAM" id="SSF53098">
    <property type="entry name" value="Ribonuclease H-like"/>
    <property type="match status" value="1"/>
</dbReference>